<dbReference type="Pfam" id="PF03781">
    <property type="entry name" value="FGE-sulfatase"/>
    <property type="match status" value="1"/>
</dbReference>
<feature type="region of interest" description="Disordered" evidence="1">
    <location>
        <begin position="17"/>
        <end position="71"/>
    </location>
</feature>
<evidence type="ECO:0000313" key="3">
    <source>
        <dbReference type="EMBL" id="MFC7337553.1"/>
    </source>
</evidence>
<proteinExistence type="predicted"/>
<dbReference type="InterPro" id="IPR005532">
    <property type="entry name" value="SUMF_dom"/>
</dbReference>
<evidence type="ECO:0000259" key="2">
    <source>
        <dbReference type="Pfam" id="PF03781"/>
    </source>
</evidence>
<organism evidence="3 4">
    <name type="scientific">Haloferula chungangensis</name>
    <dbReference type="NCBI Taxonomy" id="1048331"/>
    <lineage>
        <taxon>Bacteria</taxon>
        <taxon>Pseudomonadati</taxon>
        <taxon>Verrucomicrobiota</taxon>
        <taxon>Verrucomicrobiia</taxon>
        <taxon>Verrucomicrobiales</taxon>
        <taxon>Verrucomicrobiaceae</taxon>
        <taxon>Haloferula</taxon>
    </lineage>
</organism>
<name>A0ABW2L7C9_9BACT</name>
<feature type="compositionally biased region" description="Basic and acidic residues" evidence="1">
    <location>
        <begin position="17"/>
        <end position="28"/>
    </location>
</feature>
<evidence type="ECO:0000256" key="1">
    <source>
        <dbReference type="SAM" id="MobiDB-lite"/>
    </source>
</evidence>
<dbReference type="Proteomes" id="UP001596472">
    <property type="component" value="Unassembled WGS sequence"/>
</dbReference>
<dbReference type="RefSeq" id="WP_379711942.1">
    <property type="nucleotide sequence ID" value="NZ_JBHTBS010000004.1"/>
</dbReference>
<dbReference type="InterPro" id="IPR016187">
    <property type="entry name" value="CTDL_fold"/>
</dbReference>
<dbReference type="Gene3D" id="3.90.1580.10">
    <property type="entry name" value="paralog of FGE (formylglycine-generating enzyme)"/>
    <property type="match status" value="1"/>
</dbReference>
<sequence length="362" mass="40527">MKRLVLLSLALLSCKEQSNERKLTEHGKKIVNHRSLQELDHSPAVAEPGEAEVPLPKPAPEPEPEVPKSPYLPITGKIHKLIESKGTSTSFEPYKETIPLADHATFEMLPIPEAGFWIGKHEVSWELYRAFMENGRPRNLDGSINRDGDPTTLEAPEIHDGETLADVVPQPPPPFRPQHFEMGEGYGPGWPAIAMSQHAASKFCEWLSAQTGHYYRLPTESEWRLACGDDPDELEDFAWTSNNSNYSYQKVGSKKPNDWGLHDMLGNVAEWCLPDNFRSTDFLVDGPPQQVARGGSYQDKIPSSSTRALATPAWNASDPANPKSIWYLSNNQWVGFRIVRPVEIPDLETMHASWNSHSETGD</sequence>
<gene>
    <name evidence="3" type="ORF">ACFQY0_10225</name>
</gene>
<dbReference type="SUPFAM" id="SSF56436">
    <property type="entry name" value="C-type lectin-like"/>
    <property type="match status" value="1"/>
</dbReference>
<reference evidence="4" key="1">
    <citation type="journal article" date="2019" name="Int. J. Syst. Evol. Microbiol.">
        <title>The Global Catalogue of Microorganisms (GCM) 10K type strain sequencing project: providing services to taxonomists for standard genome sequencing and annotation.</title>
        <authorList>
            <consortium name="The Broad Institute Genomics Platform"/>
            <consortium name="The Broad Institute Genome Sequencing Center for Infectious Disease"/>
            <person name="Wu L."/>
            <person name="Ma J."/>
        </authorList>
    </citation>
    <scope>NUCLEOTIDE SEQUENCE [LARGE SCALE GENOMIC DNA]</scope>
    <source>
        <strain evidence="4">CGMCC 4.1467</strain>
    </source>
</reference>
<dbReference type="EMBL" id="JBHTBS010000004">
    <property type="protein sequence ID" value="MFC7337553.1"/>
    <property type="molecule type" value="Genomic_DNA"/>
</dbReference>
<comment type="caution">
    <text evidence="3">The sequence shown here is derived from an EMBL/GenBank/DDBJ whole genome shotgun (WGS) entry which is preliminary data.</text>
</comment>
<feature type="domain" description="Sulfatase-modifying factor enzyme-like" evidence="2">
    <location>
        <begin position="114"/>
        <end position="340"/>
    </location>
</feature>
<dbReference type="PANTHER" id="PTHR23150:SF19">
    <property type="entry name" value="FORMYLGLYCINE-GENERATING ENZYME"/>
    <property type="match status" value="1"/>
</dbReference>
<dbReference type="InterPro" id="IPR042095">
    <property type="entry name" value="SUMF_sf"/>
</dbReference>
<protein>
    <submittedName>
        <fullName evidence="3">Formylglycine-generating enzyme family protein</fullName>
    </submittedName>
</protein>
<accession>A0ABW2L7C9</accession>
<keyword evidence="4" id="KW-1185">Reference proteome</keyword>
<evidence type="ECO:0000313" key="4">
    <source>
        <dbReference type="Proteomes" id="UP001596472"/>
    </source>
</evidence>
<dbReference type="PANTHER" id="PTHR23150">
    <property type="entry name" value="SULFATASE MODIFYING FACTOR 1, 2"/>
    <property type="match status" value="1"/>
</dbReference>
<dbReference type="InterPro" id="IPR051043">
    <property type="entry name" value="Sulfatase_Mod_Factor_Kinase"/>
</dbReference>